<organism evidence="5 6">
    <name type="scientific">Filobasidium floriforme</name>
    <dbReference type="NCBI Taxonomy" id="5210"/>
    <lineage>
        <taxon>Eukaryota</taxon>
        <taxon>Fungi</taxon>
        <taxon>Dikarya</taxon>
        <taxon>Basidiomycota</taxon>
        <taxon>Agaricomycotina</taxon>
        <taxon>Tremellomycetes</taxon>
        <taxon>Filobasidiales</taxon>
        <taxon>Filobasidiaceae</taxon>
        <taxon>Filobasidium</taxon>
    </lineage>
</organism>
<feature type="transmembrane region" description="Helical" evidence="4">
    <location>
        <begin position="182"/>
        <end position="203"/>
    </location>
</feature>
<evidence type="ECO:0000256" key="2">
    <source>
        <dbReference type="ARBA" id="ARBA00006727"/>
    </source>
</evidence>
<sequence>MSSIKLQQLNHPNGNELTDPEVHPRQPQDDDEIPTETQQLLPVDRGYHAWSFLAAATVIEALVWGFPFSVGVLHEYWTGVKFKDRGQEGVLTTAATLQSGLMYMAAIAQGPILQSFPQHRLRLQAFGLVCGVGSLVGSAFVTEPWHLLLTMGALYPISGFFYLPAATLIFEWFVEKRGMASGIMYSGTGVGGFVFPFVMSGLIERFGYKAGMCGVAGGYAVMGGIALAFIKPRVPIAASGSGTIRHDSRRTRGTTGLLTRWKDTLLGRGSVNLVFLQRTTFYAFVGNILLSSLSNFLPAVYIPSYASDLGISKPNGTILLAIMNAASVPGLLMLGYLSDKIPLRVVISLSCFGSALSCILLWGFATNAGVLVAFVVLFGLLGLSFSALWTKLITVIARDDPTLPPLLFSIFAFARGIGNVTSGPISSALLNYSSMNGSVGGYGQHNYGPLLVYTGAMMVLGGFCGITYRS</sequence>
<dbReference type="Gene3D" id="1.20.1250.20">
    <property type="entry name" value="MFS general substrate transporter like domains"/>
    <property type="match status" value="2"/>
</dbReference>
<feature type="transmembrane region" description="Helical" evidence="4">
    <location>
        <begin position="121"/>
        <end position="141"/>
    </location>
</feature>
<proteinExistence type="inferred from homology"/>
<comment type="caution">
    <text evidence="5">The sequence shown here is derived from an EMBL/GenBank/DDBJ whole genome shotgun (WGS) entry which is preliminary data.</text>
</comment>
<dbReference type="PANTHER" id="PTHR11360">
    <property type="entry name" value="MONOCARBOXYLATE TRANSPORTER"/>
    <property type="match status" value="1"/>
</dbReference>
<evidence type="ECO:0000313" key="5">
    <source>
        <dbReference type="EMBL" id="KAG7528275.1"/>
    </source>
</evidence>
<comment type="subcellular location">
    <subcellularLocation>
        <location evidence="1">Membrane</location>
        <topology evidence="1">Multi-pass membrane protein</topology>
    </subcellularLocation>
</comment>
<feature type="transmembrane region" description="Helical" evidence="4">
    <location>
        <begin position="49"/>
        <end position="70"/>
    </location>
</feature>
<feature type="transmembrane region" description="Helical" evidence="4">
    <location>
        <begin position="371"/>
        <end position="394"/>
    </location>
</feature>
<feature type="transmembrane region" description="Helical" evidence="4">
    <location>
        <begin position="209"/>
        <end position="230"/>
    </location>
</feature>
<evidence type="ECO:0000313" key="6">
    <source>
        <dbReference type="Proteomes" id="UP000812966"/>
    </source>
</evidence>
<dbReference type="Proteomes" id="UP000812966">
    <property type="component" value="Unassembled WGS sequence"/>
</dbReference>
<evidence type="ECO:0000256" key="3">
    <source>
        <dbReference type="SAM" id="MobiDB-lite"/>
    </source>
</evidence>
<feature type="region of interest" description="Disordered" evidence="3">
    <location>
        <begin position="1"/>
        <end position="34"/>
    </location>
</feature>
<keyword evidence="6" id="KW-1185">Reference proteome</keyword>
<protein>
    <submittedName>
        <fullName evidence="5">Uncharacterized protein</fullName>
    </submittedName>
</protein>
<dbReference type="InterPro" id="IPR036259">
    <property type="entry name" value="MFS_trans_sf"/>
</dbReference>
<keyword evidence="4" id="KW-1133">Transmembrane helix</keyword>
<feature type="transmembrane region" description="Helical" evidence="4">
    <location>
        <begin position="450"/>
        <end position="468"/>
    </location>
</feature>
<dbReference type="EMBL" id="JABELV010000194">
    <property type="protein sequence ID" value="KAG7528275.1"/>
    <property type="molecule type" value="Genomic_DNA"/>
</dbReference>
<keyword evidence="4" id="KW-0472">Membrane</keyword>
<feature type="transmembrane region" description="Helical" evidence="4">
    <location>
        <begin position="90"/>
        <end position="109"/>
    </location>
</feature>
<gene>
    <name evidence="5" type="ORF">FFLO_06279</name>
</gene>
<dbReference type="GO" id="GO:0022857">
    <property type="term" value="F:transmembrane transporter activity"/>
    <property type="evidence" value="ECO:0007669"/>
    <property type="project" value="InterPro"/>
</dbReference>
<dbReference type="GO" id="GO:0016020">
    <property type="term" value="C:membrane"/>
    <property type="evidence" value="ECO:0007669"/>
    <property type="project" value="UniProtKB-SubCell"/>
</dbReference>
<dbReference type="Pfam" id="PF07690">
    <property type="entry name" value="MFS_1"/>
    <property type="match status" value="1"/>
</dbReference>
<feature type="compositionally biased region" description="Polar residues" evidence="3">
    <location>
        <begin position="1"/>
        <end position="16"/>
    </location>
</feature>
<dbReference type="SUPFAM" id="SSF103473">
    <property type="entry name" value="MFS general substrate transporter"/>
    <property type="match status" value="1"/>
</dbReference>
<dbReference type="PANTHER" id="PTHR11360:SF287">
    <property type="entry name" value="MFS MONOCARBOXYLATE TRANSPORTER"/>
    <property type="match status" value="1"/>
</dbReference>
<feature type="transmembrane region" description="Helical" evidence="4">
    <location>
        <begin position="318"/>
        <end position="338"/>
    </location>
</feature>
<feature type="transmembrane region" description="Helical" evidence="4">
    <location>
        <begin position="345"/>
        <end position="365"/>
    </location>
</feature>
<reference evidence="5" key="1">
    <citation type="submission" date="2020-04" db="EMBL/GenBank/DDBJ databases">
        <title>Analysis of mating type loci in Filobasidium floriforme.</title>
        <authorList>
            <person name="Nowrousian M."/>
        </authorList>
    </citation>
    <scope>NUCLEOTIDE SEQUENCE</scope>
    <source>
        <strain evidence="5">CBS 6242</strain>
    </source>
</reference>
<keyword evidence="4" id="KW-0812">Transmembrane</keyword>
<feature type="transmembrane region" description="Helical" evidence="4">
    <location>
        <begin position="281"/>
        <end position="306"/>
    </location>
</feature>
<evidence type="ECO:0000256" key="1">
    <source>
        <dbReference type="ARBA" id="ARBA00004141"/>
    </source>
</evidence>
<comment type="similarity">
    <text evidence="2">Belongs to the major facilitator superfamily. Monocarboxylate porter (TC 2.A.1.13) family.</text>
</comment>
<feature type="transmembrane region" description="Helical" evidence="4">
    <location>
        <begin position="406"/>
        <end position="430"/>
    </location>
</feature>
<evidence type="ECO:0000256" key="4">
    <source>
        <dbReference type="SAM" id="Phobius"/>
    </source>
</evidence>
<name>A0A8K0JKU7_9TREE</name>
<dbReference type="InterPro" id="IPR011701">
    <property type="entry name" value="MFS"/>
</dbReference>
<accession>A0A8K0JKU7</accession>
<feature type="transmembrane region" description="Helical" evidence="4">
    <location>
        <begin position="147"/>
        <end position="170"/>
    </location>
</feature>
<dbReference type="InterPro" id="IPR050327">
    <property type="entry name" value="Proton-linked_MCT"/>
</dbReference>
<dbReference type="AlphaFoldDB" id="A0A8K0JKU7"/>